<accession>A0A3B0YC67</accession>
<reference evidence="2" key="1">
    <citation type="submission" date="2018-06" db="EMBL/GenBank/DDBJ databases">
        <authorList>
            <person name="Zhirakovskaya E."/>
        </authorList>
    </citation>
    <scope>NUCLEOTIDE SEQUENCE</scope>
</reference>
<name>A0A3B0YC67_9ZZZZ</name>
<sequence>MKKLSTLLFFLSPLILLSFTGSANNNAEFEKWLQQEKTVFQEYKDARDKEFSGFLKSQWLEMQTMQGLVRDKTPKPTQIPEAPKPQVNPLSKTPETNSPITPVIVNIPVIKPVSKPVPIKPAPLIEQPSGTKIHLTFYGQSLTFYYDAKLKVHLQSPINESAISHIWSEMSQAKYDDLLKQIEAQRKPLNLNDWGYALLTHEIAKKIHTNRNDQFLFVWYFMSKTGYQARIAFDQLSVYLLMPSQQQLFGAPYFTFNNIRYYALSFDGTKQKPNKIFTYNGNYPGAKKSLDMSLSHAFNTGRQQKERVVNFTYKGKTYNINIAYDAQTIRYLKTYPQMDITLYFNSKFNQATANPILAQLKPLVTGKSEEEAINLILRFVQTAFKYKTDEQQFGIENYFFPEETLFYPYSDCEDRAVFFAWIVHNLLGLQIVGLDYPGHIATAVKFSKRVNGDAININGKRFVITDPTYINANAGMTMPAYKNIQPTVIQIFN</sequence>
<proteinExistence type="predicted"/>
<protein>
    <recommendedName>
        <fullName evidence="3">Transglutaminase-like domain-containing protein</fullName>
    </recommendedName>
</protein>
<evidence type="ECO:0000256" key="1">
    <source>
        <dbReference type="SAM" id="MobiDB-lite"/>
    </source>
</evidence>
<feature type="region of interest" description="Disordered" evidence="1">
    <location>
        <begin position="72"/>
        <end position="95"/>
    </location>
</feature>
<gene>
    <name evidence="2" type="ORF">MNBD_GAMMA08-1675</name>
</gene>
<dbReference type="AlphaFoldDB" id="A0A3B0YC67"/>
<dbReference type="EMBL" id="UOFH01000335">
    <property type="protein sequence ID" value="VAW65966.1"/>
    <property type="molecule type" value="Genomic_DNA"/>
</dbReference>
<organism evidence="2">
    <name type="scientific">hydrothermal vent metagenome</name>
    <dbReference type="NCBI Taxonomy" id="652676"/>
    <lineage>
        <taxon>unclassified sequences</taxon>
        <taxon>metagenomes</taxon>
        <taxon>ecological metagenomes</taxon>
    </lineage>
</organism>
<dbReference type="Gene3D" id="3.10.620.30">
    <property type="match status" value="1"/>
</dbReference>
<evidence type="ECO:0008006" key="3">
    <source>
        <dbReference type="Google" id="ProtNLM"/>
    </source>
</evidence>
<evidence type="ECO:0000313" key="2">
    <source>
        <dbReference type="EMBL" id="VAW65966.1"/>
    </source>
</evidence>